<evidence type="ECO:0000259" key="1">
    <source>
        <dbReference type="PROSITE" id="PS50801"/>
    </source>
</evidence>
<gene>
    <name evidence="2" type="ORF">BJY16_005876</name>
</gene>
<dbReference type="PANTHER" id="PTHR33495">
    <property type="entry name" value="ANTI-SIGMA FACTOR ANTAGONIST TM_1081-RELATED-RELATED"/>
    <property type="match status" value="1"/>
</dbReference>
<protein>
    <submittedName>
        <fullName evidence="2">Anti-anti-sigma factor</fullName>
    </submittedName>
</protein>
<dbReference type="Proteomes" id="UP000546162">
    <property type="component" value="Unassembled WGS sequence"/>
</dbReference>
<dbReference type="PANTHER" id="PTHR33495:SF2">
    <property type="entry name" value="ANTI-SIGMA FACTOR ANTAGONIST TM_1081-RELATED"/>
    <property type="match status" value="1"/>
</dbReference>
<dbReference type="PROSITE" id="PS50801">
    <property type="entry name" value="STAS"/>
    <property type="match status" value="1"/>
</dbReference>
<dbReference type="Gene3D" id="3.30.750.24">
    <property type="entry name" value="STAS domain"/>
    <property type="match status" value="1"/>
</dbReference>
<keyword evidence="3" id="KW-1185">Reference proteome</keyword>
<feature type="domain" description="STAS" evidence="1">
    <location>
        <begin position="32"/>
        <end position="126"/>
    </location>
</feature>
<dbReference type="RefSeq" id="WP_185042783.1">
    <property type="nucleotide sequence ID" value="NZ_BAABFG010000005.1"/>
</dbReference>
<name>A0A7W7H2D9_9ACTN</name>
<organism evidence="2 3">
    <name type="scientific">Actinoplanes octamycinicus</name>
    <dbReference type="NCBI Taxonomy" id="135948"/>
    <lineage>
        <taxon>Bacteria</taxon>
        <taxon>Bacillati</taxon>
        <taxon>Actinomycetota</taxon>
        <taxon>Actinomycetes</taxon>
        <taxon>Micromonosporales</taxon>
        <taxon>Micromonosporaceae</taxon>
        <taxon>Actinoplanes</taxon>
    </lineage>
</organism>
<comment type="caution">
    <text evidence="2">The sequence shown here is derived from an EMBL/GenBank/DDBJ whole genome shotgun (WGS) entry which is preliminary data.</text>
</comment>
<evidence type="ECO:0000313" key="2">
    <source>
        <dbReference type="EMBL" id="MBB4742417.1"/>
    </source>
</evidence>
<dbReference type="EMBL" id="JACHNB010000001">
    <property type="protein sequence ID" value="MBB4742417.1"/>
    <property type="molecule type" value="Genomic_DNA"/>
</dbReference>
<dbReference type="GO" id="GO:0043856">
    <property type="term" value="F:anti-sigma factor antagonist activity"/>
    <property type="evidence" value="ECO:0007669"/>
    <property type="project" value="TreeGrafter"/>
</dbReference>
<accession>A0A7W7H2D9</accession>
<dbReference type="InterPro" id="IPR036513">
    <property type="entry name" value="STAS_dom_sf"/>
</dbReference>
<dbReference type="InterPro" id="IPR058548">
    <property type="entry name" value="MlaB-like_STAS"/>
</dbReference>
<reference evidence="2 3" key="1">
    <citation type="submission" date="2020-08" db="EMBL/GenBank/DDBJ databases">
        <title>Sequencing the genomes of 1000 actinobacteria strains.</title>
        <authorList>
            <person name="Klenk H.-P."/>
        </authorList>
    </citation>
    <scope>NUCLEOTIDE SEQUENCE [LARGE SCALE GENOMIC DNA]</scope>
    <source>
        <strain evidence="2 3">DSM 45809</strain>
    </source>
</reference>
<sequence length="126" mass="13072">MSSGDDTSLGVSGTFRLHLQAGDVVPGGPVPLILGGELDRVEADRLLAAITVLVREHPGRPIALDAGRLMFLDSGGVRALLGCQQFAEAAGSRLSIVAAGPIVHQVLEITGLLEIFGSPVEVLPER</sequence>
<dbReference type="InterPro" id="IPR002645">
    <property type="entry name" value="STAS_dom"/>
</dbReference>
<proteinExistence type="predicted"/>
<dbReference type="CDD" id="cd07043">
    <property type="entry name" value="STAS_anti-anti-sigma_factors"/>
    <property type="match status" value="1"/>
</dbReference>
<dbReference type="Pfam" id="PF13466">
    <property type="entry name" value="STAS_2"/>
    <property type="match status" value="1"/>
</dbReference>
<evidence type="ECO:0000313" key="3">
    <source>
        <dbReference type="Proteomes" id="UP000546162"/>
    </source>
</evidence>
<dbReference type="AlphaFoldDB" id="A0A7W7H2D9"/>
<dbReference type="SUPFAM" id="SSF52091">
    <property type="entry name" value="SpoIIaa-like"/>
    <property type="match status" value="1"/>
</dbReference>